<dbReference type="AlphaFoldDB" id="A0A7J2U0M5"/>
<accession>A0A7J2U0M5</accession>
<evidence type="ECO:0000313" key="1">
    <source>
        <dbReference type="EMBL" id="HEM66380.1"/>
    </source>
</evidence>
<proteinExistence type="predicted"/>
<sequence length="102" mass="11806">MICAIASEKISESDMNKLLDHIVFEVRRNREKSFTLIIIASNAKNVFRYRDAFTKYVDVGVRLYFDDSPQKLARVIENCTQLFCSTRDHGLRGMNIEKALCI</sequence>
<organism evidence="1">
    <name type="scientific">Ignisphaera aggregans</name>
    <dbReference type="NCBI Taxonomy" id="334771"/>
    <lineage>
        <taxon>Archaea</taxon>
        <taxon>Thermoproteota</taxon>
        <taxon>Thermoprotei</taxon>
        <taxon>Desulfurococcales</taxon>
        <taxon>Desulfurococcaceae</taxon>
        <taxon>Ignisphaera</taxon>
    </lineage>
</organism>
<gene>
    <name evidence="1" type="ORF">ENO26_02235</name>
</gene>
<dbReference type="EMBL" id="DSEU01000011">
    <property type="protein sequence ID" value="HEM66380.1"/>
    <property type="molecule type" value="Genomic_DNA"/>
</dbReference>
<comment type="caution">
    <text evidence="1">The sequence shown here is derived from an EMBL/GenBank/DDBJ whole genome shotgun (WGS) entry which is preliminary data.</text>
</comment>
<protein>
    <submittedName>
        <fullName evidence="1">Uncharacterized protein</fullName>
    </submittedName>
</protein>
<reference evidence="1" key="1">
    <citation type="journal article" date="2020" name="mSystems">
        <title>Genome- and Community-Level Interaction Insights into Carbon Utilization and Element Cycling Functions of Hydrothermarchaeota in Hydrothermal Sediment.</title>
        <authorList>
            <person name="Zhou Z."/>
            <person name="Liu Y."/>
            <person name="Xu W."/>
            <person name="Pan J."/>
            <person name="Luo Z.H."/>
            <person name="Li M."/>
        </authorList>
    </citation>
    <scope>NUCLEOTIDE SEQUENCE [LARGE SCALE GENOMIC DNA]</scope>
    <source>
        <strain evidence="1">SpSt-125</strain>
    </source>
</reference>
<name>A0A7J2U0M5_9CREN</name>